<dbReference type="InterPro" id="IPR019108">
    <property type="entry name" value="Caa3_assmbl_CtaG-rel"/>
</dbReference>
<evidence type="ECO:0000256" key="2">
    <source>
        <dbReference type="ARBA" id="ARBA00022475"/>
    </source>
</evidence>
<evidence type="ECO:0000313" key="7">
    <source>
        <dbReference type="EMBL" id="MFD1706371.1"/>
    </source>
</evidence>
<dbReference type="RefSeq" id="WP_380772964.1">
    <property type="nucleotide sequence ID" value="NZ_JBHUEO010000012.1"/>
</dbReference>
<protein>
    <submittedName>
        <fullName evidence="7">Cytochrome c oxidase assembly protein</fullName>
    </submittedName>
</protein>
<feature type="transmembrane region" description="Helical" evidence="6">
    <location>
        <begin position="116"/>
        <end position="136"/>
    </location>
</feature>
<accession>A0ABW4KGN2</accession>
<comment type="subcellular location">
    <subcellularLocation>
        <location evidence="1">Cell membrane</location>
        <topology evidence="1">Multi-pass membrane protein</topology>
    </subcellularLocation>
</comment>
<evidence type="ECO:0000256" key="6">
    <source>
        <dbReference type="SAM" id="Phobius"/>
    </source>
</evidence>
<gene>
    <name evidence="7" type="ORF">ACFSCZ_06335</name>
</gene>
<evidence type="ECO:0000256" key="3">
    <source>
        <dbReference type="ARBA" id="ARBA00022692"/>
    </source>
</evidence>
<dbReference type="EMBL" id="JBHUEO010000012">
    <property type="protein sequence ID" value="MFD1706371.1"/>
    <property type="molecule type" value="Genomic_DNA"/>
</dbReference>
<evidence type="ECO:0000256" key="1">
    <source>
        <dbReference type="ARBA" id="ARBA00004651"/>
    </source>
</evidence>
<name>A0ABW4KGN2_9BACI</name>
<sequence length="285" mass="32611">MNLDVLSTYTWYELWNPAAFIMIALISFFYAKKVIHSPNYTVTNKQKLYFYLAAISLWMIKGSPVKLAADHYLFSAHVIELMTVLFIVMPLFLLSMPVTWTRQIFWNHRLKLAIKLFGYPWLAAVLFNGALTAYFLPELFNVIQQNLILSVISQLFLLVTGFLMWWTIIMPVPEISRYSYFTRVAYVFLNAVLLMPIGIFLLVGISEIHYTHYASVAGQLFPALTAAYDQQLGGGILKGIQLTSYGFALFTLISTWSKKEDELEGQVDDKNVRVVQGVVVHLPKK</sequence>
<dbReference type="Proteomes" id="UP001597301">
    <property type="component" value="Unassembled WGS sequence"/>
</dbReference>
<keyword evidence="3 6" id="KW-0812">Transmembrane</keyword>
<feature type="transmembrane region" description="Helical" evidence="6">
    <location>
        <begin position="71"/>
        <end position="95"/>
    </location>
</feature>
<evidence type="ECO:0000256" key="4">
    <source>
        <dbReference type="ARBA" id="ARBA00022989"/>
    </source>
</evidence>
<comment type="caution">
    <text evidence="7">The sequence shown here is derived from an EMBL/GenBank/DDBJ whole genome shotgun (WGS) entry which is preliminary data.</text>
</comment>
<keyword evidence="4 6" id="KW-1133">Transmembrane helix</keyword>
<reference evidence="8" key="1">
    <citation type="journal article" date="2019" name="Int. J. Syst. Evol. Microbiol.">
        <title>The Global Catalogue of Microorganisms (GCM) 10K type strain sequencing project: providing services to taxonomists for standard genome sequencing and annotation.</title>
        <authorList>
            <consortium name="The Broad Institute Genomics Platform"/>
            <consortium name="The Broad Institute Genome Sequencing Center for Infectious Disease"/>
            <person name="Wu L."/>
            <person name="Ma J."/>
        </authorList>
    </citation>
    <scope>NUCLEOTIDE SEQUENCE [LARGE SCALE GENOMIC DNA]</scope>
    <source>
        <strain evidence="8">CGMCC 1.12295</strain>
    </source>
</reference>
<keyword evidence="2" id="KW-1003">Cell membrane</keyword>
<organism evidence="7 8">
    <name type="scientific">Siminovitchia sediminis</name>
    <dbReference type="NCBI Taxonomy" id="1274353"/>
    <lineage>
        <taxon>Bacteria</taxon>
        <taxon>Bacillati</taxon>
        <taxon>Bacillota</taxon>
        <taxon>Bacilli</taxon>
        <taxon>Bacillales</taxon>
        <taxon>Bacillaceae</taxon>
        <taxon>Siminovitchia</taxon>
    </lineage>
</organism>
<feature type="transmembrane region" description="Helical" evidence="6">
    <location>
        <begin position="48"/>
        <end position="65"/>
    </location>
</feature>
<feature type="transmembrane region" description="Helical" evidence="6">
    <location>
        <begin position="148"/>
        <end position="172"/>
    </location>
</feature>
<feature type="transmembrane region" description="Helical" evidence="6">
    <location>
        <begin position="184"/>
        <end position="205"/>
    </location>
</feature>
<feature type="transmembrane region" description="Helical" evidence="6">
    <location>
        <begin position="14"/>
        <end position="32"/>
    </location>
</feature>
<evidence type="ECO:0000313" key="8">
    <source>
        <dbReference type="Proteomes" id="UP001597301"/>
    </source>
</evidence>
<evidence type="ECO:0000256" key="5">
    <source>
        <dbReference type="ARBA" id="ARBA00023136"/>
    </source>
</evidence>
<keyword evidence="8" id="KW-1185">Reference proteome</keyword>
<dbReference type="Pfam" id="PF09678">
    <property type="entry name" value="Caa3_CtaG"/>
    <property type="match status" value="1"/>
</dbReference>
<proteinExistence type="predicted"/>
<keyword evidence="5 6" id="KW-0472">Membrane</keyword>